<protein>
    <submittedName>
        <fullName evidence="2">Uncharacterized protein</fullName>
    </submittedName>
</protein>
<evidence type="ECO:0000313" key="2">
    <source>
        <dbReference type="EMBL" id="BDV43892.1"/>
    </source>
</evidence>
<evidence type="ECO:0000256" key="1">
    <source>
        <dbReference type="SAM" id="Phobius"/>
    </source>
</evidence>
<reference evidence="2 3" key="1">
    <citation type="submission" date="2022-12" db="EMBL/GenBank/DDBJ databases">
        <title>Polyphasic characterization of Geotalea uranireducens NIT-SL11 newly isolated from a complex of sewage sludge and microbially reduced graphene oxide.</title>
        <authorList>
            <person name="Xie L."/>
            <person name="Yoshida N."/>
            <person name="Meng L."/>
        </authorList>
    </citation>
    <scope>NUCLEOTIDE SEQUENCE [LARGE SCALE GENOMIC DNA]</scope>
    <source>
        <strain evidence="2 3">NIT-SL11</strain>
    </source>
</reference>
<dbReference type="EMBL" id="AP027151">
    <property type="protein sequence ID" value="BDV43892.1"/>
    <property type="molecule type" value="Genomic_DNA"/>
</dbReference>
<feature type="transmembrane region" description="Helical" evidence="1">
    <location>
        <begin position="217"/>
        <end position="235"/>
    </location>
</feature>
<proteinExistence type="predicted"/>
<keyword evidence="1" id="KW-1133">Transmembrane helix</keyword>
<sequence>MTVSCPQCGAPHEALTETRFYRCPFCSSSFTVQEGTGLLEYCFAHRRDDRLAWSALEGVLEARGSAAAPERVGGDFRQVPCWLFSFANGGRRLVPALSLSWGPLPPLTLPGGDLLFVPAEAGFPPPEIPLATALPPGTEPPARQSLVYLPLYFLDYSCVGIPGRAVVCGVDRKAYLLDDAPAPRRQAVPLAHVALIGAFAAVLVAEALLLRRIPFRAAAFAATLAGSYLLLRLVLQREA</sequence>
<evidence type="ECO:0000313" key="3">
    <source>
        <dbReference type="Proteomes" id="UP001317705"/>
    </source>
</evidence>
<dbReference type="Proteomes" id="UP001317705">
    <property type="component" value="Chromosome"/>
</dbReference>
<feature type="transmembrane region" description="Helical" evidence="1">
    <location>
        <begin position="190"/>
        <end position="210"/>
    </location>
</feature>
<accession>A0ABN6VW62</accession>
<gene>
    <name evidence="2" type="ORF">GURASL_28150</name>
</gene>
<keyword evidence="1" id="KW-0472">Membrane</keyword>
<organism evidence="2 3">
    <name type="scientific">Geotalea uraniireducens</name>
    <dbReference type="NCBI Taxonomy" id="351604"/>
    <lineage>
        <taxon>Bacteria</taxon>
        <taxon>Pseudomonadati</taxon>
        <taxon>Thermodesulfobacteriota</taxon>
        <taxon>Desulfuromonadia</taxon>
        <taxon>Geobacterales</taxon>
        <taxon>Geobacteraceae</taxon>
        <taxon>Geotalea</taxon>
    </lineage>
</organism>
<name>A0ABN6VW62_9BACT</name>
<keyword evidence="3" id="KW-1185">Reference proteome</keyword>
<dbReference type="RefSeq" id="WP_282000013.1">
    <property type="nucleotide sequence ID" value="NZ_AP027151.1"/>
</dbReference>
<keyword evidence="1" id="KW-0812">Transmembrane</keyword>